<feature type="domain" description="N-acetyltransferase" evidence="3">
    <location>
        <begin position="3"/>
        <end position="172"/>
    </location>
</feature>
<dbReference type="Gene3D" id="3.40.630.30">
    <property type="match status" value="1"/>
</dbReference>
<dbReference type="EC" id="2.3.1.-" evidence="4"/>
<gene>
    <name evidence="4" type="ORF">AB4Y30_01910</name>
</gene>
<dbReference type="PROSITE" id="PS51186">
    <property type="entry name" value="GNAT"/>
    <property type="match status" value="1"/>
</dbReference>
<dbReference type="InterPro" id="IPR050680">
    <property type="entry name" value="YpeA/RimI_acetyltransf"/>
</dbReference>
<dbReference type="AlphaFoldDB" id="A0AB39HSG0"/>
<dbReference type="PANTHER" id="PTHR43420:SF47">
    <property type="entry name" value="N-ACETYLTRANSFERASE DOMAIN-CONTAINING PROTEIN"/>
    <property type="match status" value="1"/>
</dbReference>
<keyword evidence="2 4" id="KW-0012">Acyltransferase</keyword>
<sequence length="172" mass="20570">MTTTIRPCTLEDLHLLKDISYDTFYETFKDQNKPENLQNYLKEAFTIEKLEREFNQPHSQFYFIYLNETELAGYLKVNMYDAQSEEMGDESFEIERIYVKKEYQKHGLGKLLFQKALDIAKENNKQKLWLGVWEKNENAIAFYQKFGFTKVGEHTFHMGDEEQVDFIMSKDI</sequence>
<name>A0AB39HSG0_9BACI</name>
<dbReference type="CDD" id="cd04301">
    <property type="entry name" value="NAT_SF"/>
    <property type="match status" value="1"/>
</dbReference>
<reference evidence="4" key="1">
    <citation type="submission" date="2024-07" db="EMBL/GenBank/DDBJ databases">
        <title>Halotolerant mesophilic bacterium Ornithinibacillus sp. 4-3, sp. nov., isolated from soil.</title>
        <authorList>
            <person name="Sidarenka A.V."/>
            <person name="Guliayeva D.E."/>
            <person name="Leanovich S.I."/>
            <person name="Hileuskaya K.S."/>
            <person name="Akhremchuk A.E."/>
            <person name="Sikolenko M.A."/>
            <person name="Valentovich L.N."/>
        </authorList>
    </citation>
    <scope>NUCLEOTIDE SEQUENCE</scope>
    <source>
        <strain evidence="4">4-3</strain>
    </source>
</reference>
<evidence type="ECO:0000259" key="3">
    <source>
        <dbReference type="PROSITE" id="PS51186"/>
    </source>
</evidence>
<dbReference type="SUPFAM" id="SSF55729">
    <property type="entry name" value="Acyl-CoA N-acyltransferases (Nat)"/>
    <property type="match status" value="1"/>
</dbReference>
<organism evidence="4">
    <name type="scientific">Ornithinibacillus sp. 4-3</name>
    <dbReference type="NCBI Taxonomy" id="3231488"/>
    <lineage>
        <taxon>Bacteria</taxon>
        <taxon>Bacillati</taxon>
        <taxon>Bacillota</taxon>
        <taxon>Bacilli</taxon>
        <taxon>Bacillales</taxon>
        <taxon>Bacillaceae</taxon>
        <taxon>Ornithinibacillus</taxon>
    </lineage>
</organism>
<protein>
    <submittedName>
        <fullName evidence="4">GNAT family N-acetyltransferase</fullName>
        <ecNumber evidence="4">2.3.1.-</ecNumber>
    </submittedName>
</protein>
<dbReference type="RefSeq" id="WP_368653830.1">
    <property type="nucleotide sequence ID" value="NZ_CP162599.1"/>
</dbReference>
<evidence type="ECO:0000313" key="4">
    <source>
        <dbReference type="EMBL" id="XDK33146.1"/>
    </source>
</evidence>
<dbReference type="InterPro" id="IPR000182">
    <property type="entry name" value="GNAT_dom"/>
</dbReference>
<evidence type="ECO:0000256" key="2">
    <source>
        <dbReference type="ARBA" id="ARBA00023315"/>
    </source>
</evidence>
<dbReference type="PANTHER" id="PTHR43420">
    <property type="entry name" value="ACETYLTRANSFERASE"/>
    <property type="match status" value="1"/>
</dbReference>
<proteinExistence type="predicted"/>
<dbReference type="EMBL" id="CP162599">
    <property type="protein sequence ID" value="XDK33146.1"/>
    <property type="molecule type" value="Genomic_DNA"/>
</dbReference>
<evidence type="ECO:0000256" key="1">
    <source>
        <dbReference type="ARBA" id="ARBA00022679"/>
    </source>
</evidence>
<dbReference type="Pfam" id="PF00583">
    <property type="entry name" value="Acetyltransf_1"/>
    <property type="match status" value="1"/>
</dbReference>
<dbReference type="GO" id="GO:0016747">
    <property type="term" value="F:acyltransferase activity, transferring groups other than amino-acyl groups"/>
    <property type="evidence" value="ECO:0007669"/>
    <property type="project" value="InterPro"/>
</dbReference>
<dbReference type="InterPro" id="IPR016181">
    <property type="entry name" value="Acyl_CoA_acyltransferase"/>
</dbReference>
<keyword evidence="1 4" id="KW-0808">Transferase</keyword>
<accession>A0AB39HSG0</accession>